<dbReference type="PANTHER" id="PTHR30136:SF24">
    <property type="entry name" value="HTH-TYPE TRANSCRIPTIONAL REPRESSOR ALLR"/>
    <property type="match status" value="1"/>
</dbReference>
<keyword evidence="2" id="KW-0238">DNA-binding</keyword>
<proteinExistence type="predicted"/>
<evidence type="ECO:0000256" key="3">
    <source>
        <dbReference type="ARBA" id="ARBA00023163"/>
    </source>
</evidence>
<dbReference type="GO" id="GO:0003677">
    <property type="term" value="F:DNA binding"/>
    <property type="evidence" value="ECO:0007669"/>
    <property type="project" value="UniProtKB-KW"/>
</dbReference>
<dbReference type="PROSITE" id="PS51078">
    <property type="entry name" value="ICLR_ED"/>
    <property type="match status" value="1"/>
</dbReference>
<protein>
    <submittedName>
        <fullName evidence="6">IclR family transcriptional regulator</fullName>
    </submittedName>
</protein>
<evidence type="ECO:0000313" key="6">
    <source>
        <dbReference type="EMBL" id="PEJ23531.1"/>
    </source>
</evidence>
<dbReference type="RefSeq" id="WP_098178204.1">
    <property type="nucleotide sequence ID" value="NZ_NUEQ01000146.1"/>
</dbReference>
<evidence type="ECO:0000259" key="5">
    <source>
        <dbReference type="PROSITE" id="PS51078"/>
    </source>
</evidence>
<dbReference type="Gene3D" id="3.30.450.40">
    <property type="match status" value="1"/>
</dbReference>
<comment type="caution">
    <text evidence="6">The sequence shown here is derived from an EMBL/GenBank/DDBJ whole genome shotgun (WGS) entry which is preliminary data.</text>
</comment>
<gene>
    <name evidence="6" type="ORF">CN689_27920</name>
</gene>
<dbReference type="EMBL" id="NUEQ01000146">
    <property type="protein sequence ID" value="PEJ23531.1"/>
    <property type="molecule type" value="Genomic_DNA"/>
</dbReference>
<dbReference type="SUPFAM" id="SSF46785">
    <property type="entry name" value="Winged helix' DNA-binding domain"/>
    <property type="match status" value="1"/>
</dbReference>
<dbReference type="InterPro" id="IPR005471">
    <property type="entry name" value="Tscrpt_reg_IclR_N"/>
</dbReference>
<dbReference type="InterPro" id="IPR014757">
    <property type="entry name" value="Tscrpt_reg_IclR_C"/>
</dbReference>
<dbReference type="GO" id="GO:0003700">
    <property type="term" value="F:DNA-binding transcription factor activity"/>
    <property type="evidence" value="ECO:0007669"/>
    <property type="project" value="TreeGrafter"/>
</dbReference>
<organism evidence="6 7">
    <name type="scientific">Peribacillus butanolivorans</name>
    <dbReference type="NCBI Taxonomy" id="421767"/>
    <lineage>
        <taxon>Bacteria</taxon>
        <taxon>Bacillati</taxon>
        <taxon>Bacillota</taxon>
        <taxon>Bacilli</taxon>
        <taxon>Bacillales</taxon>
        <taxon>Bacillaceae</taxon>
        <taxon>Peribacillus</taxon>
    </lineage>
</organism>
<feature type="domain" description="IclR-ED" evidence="5">
    <location>
        <begin position="73"/>
        <end position="256"/>
    </location>
</feature>
<dbReference type="InterPro" id="IPR036390">
    <property type="entry name" value="WH_DNA-bd_sf"/>
</dbReference>
<dbReference type="InterPro" id="IPR036388">
    <property type="entry name" value="WH-like_DNA-bd_sf"/>
</dbReference>
<dbReference type="PANTHER" id="PTHR30136">
    <property type="entry name" value="HELIX-TURN-HELIX TRANSCRIPTIONAL REGULATOR, ICLR FAMILY"/>
    <property type="match status" value="1"/>
</dbReference>
<keyword evidence="1" id="KW-0805">Transcription regulation</keyword>
<name>A0AAX0RQ67_9BACI</name>
<dbReference type="Gene3D" id="1.10.10.10">
    <property type="entry name" value="Winged helix-like DNA-binding domain superfamily/Winged helix DNA-binding domain"/>
    <property type="match status" value="1"/>
</dbReference>
<keyword evidence="3" id="KW-0804">Transcription</keyword>
<evidence type="ECO:0000256" key="2">
    <source>
        <dbReference type="ARBA" id="ARBA00023125"/>
    </source>
</evidence>
<dbReference type="AlphaFoldDB" id="A0AAX0RQ67"/>
<dbReference type="SMART" id="SM00346">
    <property type="entry name" value="HTH_ICLR"/>
    <property type="match status" value="1"/>
</dbReference>
<dbReference type="GO" id="GO:0045892">
    <property type="term" value="P:negative regulation of DNA-templated transcription"/>
    <property type="evidence" value="ECO:0007669"/>
    <property type="project" value="UniProtKB-ARBA"/>
</dbReference>
<dbReference type="PROSITE" id="PS51077">
    <property type="entry name" value="HTH_ICLR"/>
    <property type="match status" value="1"/>
</dbReference>
<evidence type="ECO:0000256" key="1">
    <source>
        <dbReference type="ARBA" id="ARBA00023015"/>
    </source>
</evidence>
<evidence type="ECO:0000259" key="4">
    <source>
        <dbReference type="PROSITE" id="PS51077"/>
    </source>
</evidence>
<dbReference type="Pfam" id="PF01614">
    <property type="entry name" value="IclR_C"/>
    <property type="match status" value="1"/>
</dbReference>
<dbReference type="SUPFAM" id="SSF55781">
    <property type="entry name" value="GAF domain-like"/>
    <property type="match status" value="1"/>
</dbReference>
<dbReference type="InterPro" id="IPR029016">
    <property type="entry name" value="GAF-like_dom_sf"/>
</dbReference>
<dbReference type="InterPro" id="IPR050707">
    <property type="entry name" value="HTH_MetabolicPath_Reg"/>
</dbReference>
<sequence length="258" mass="29179">MNDIKKDYTIQTVQNAMQILRLFTVEKREWTLSEIAEKKTMSISTTKRLLKVLENYRYLERRSGTKKYRLGLSILRLSGIVTTTMEIHREAQSSLKKLVNDFGEAVHIGILEGTETVYLDKMESLHPVRLSSHTGKSNPAYCTGCGKVILAFKEHTEQEEIIKTIELQGFYQFGSKTVRNARELKSHLNQIKKQGYAVCIDEFSEGITSIAAPVYDYNESVVASISITGPNNRIDIPLFVEGVVKAGKDISESLGYIY</sequence>
<dbReference type="Pfam" id="PF09339">
    <property type="entry name" value="HTH_IclR"/>
    <property type="match status" value="1"/>
</dbReference>
<dbReference type="Proteomes" id="UP000220106">
    <property type="component" value="Unassembled WGS sequence"/>
</dbReference>
<evidence type="ECO:0000313" key="7">
    <source>
        <dbReference type="Proteomes" id="UP000220106"/>
    </source>
</evidence>
<accession>A0AAX0RQ67</accession>
<feature type="domain" description="HTH iclR-type" evidence="4">
    <location>
        <begin position="10"/>
        <end position="72"/>
    </location>
</feature>
<reference evidence="6 7" key="1">
    <citation type="submission" date="2017-09" db="EMBL/GenBank/DDBJ databases">
        <title>Large-scale bioinformatics analysis of Bacillus genomes uncovers conserved roles of natural products in bacterial physiology.</title>
        <authorList>
            <consortium name="Agbiome Team Llc"/>
            <person name="Bleich R.M."/>
            <person name="Kirk G.J."/>
            <person name="Santa Maria K.C."/>
            <person name="Allen S.E."/>
            <person name="Farag S."/>
            <person name="Shank E.A."/>
            <person name="Bowers A."/>
        </authorList>
    </citation>
    <scope>NUCLEOTIDE SEQUENCE [LARGE SCALE GENOMIC DNA]</scope>
    <source>
        <strain evidence="6 7">AFS003229</strain>
    </source>
</reference>